<dbReference type="EMBL" id="KX273388">
    <property type="protein sequence ID" value="ANN13524.1"/>
    <property type="molecule type" value="Genomic_DNA"/>
</dbReference>
<evidence type="ECO:0000256" key="3">
    <source>
        <dbReference type="ARBA" id="ARBA00023274"/>
    </source>
</evidence>
<evidence type="ECO:0000313" key="11">
    <source>
        <dbReference type="EMBL" id="ANN13409.1"/>
    </source>
</evidence>
<dbReference type="EMBL" id="KX273386">
    <property type="protein sequence ID" value="ANN13467.1"/>
    <property type="molecule type" value="Genomic_DNA"/>
</dbReference>
<evidence type="ECO:0000313" key="12">
    <source>
        <dbReference type="EMBL" id="ANN13438.1"/>
    </source>
</evidence>
<dbReference type="InterPro" id="IPR008991">
    <property type="entry name" value="Translation_prot_SH3-like_sf"/>
</dbReference>
<sequence length="265" mass="30593">MYKMYIYCKRNKYILTRVYGRNNKGHITIRNKQGLFIKNIQLKNINYNYIFKKNILNFNNKILKVQIIKKVIDIKLQRYIYKVICLNSILQTQYKYFPITKNTKEGDIIYIGYTIPLKFGNIMPIKNILCGSWIHNIEHLPTKGAIFVKNSKISAFLIYIGKKYATIKLPSGEIRLLDKNVFCILGELNLILLNLKKIKAGDSRNLGKRPKVRGVAMNACDHPHGGGEGKNSIGRCSAYSPWGVISRGVKTRKNNKYSMKLILKK</sequence>
<dbReference type="SMART" id="SM01382">
    <property type="entry name" value="Ribosomal_L2_C"/>
    <property type="match status" value="1"/>
</dbReference>
<reference evidence="5" key="1">
    <citation type="journal article" date="2015" name="Parasit. Vectors">
        <title>Genetic similarities between Cyclospora cayetanensis and cecum-infecting avian Eimeria spp. in apicoplast and mitochondrial genomes.</title>
        <authorList>
            <person name="Tang K."/>
            <person name="Guo Y."/>
            <person name="Zhang L."/>
            <person name="Rowe L.A."/>
            <person name="Roellig D.M."/>
            <person name="Frace M.A."/>
            <person name="Li N."/>
            <person name="Liu S."/>
            <person name="Feng Y."/>
            <person name="Xiao L."/>
        </authorList>
    </citation>
    <scope>NUCLEOTIDE SEQUENCE</scope>
    <source>
        <strain evidence="5">CHN_HEN01</strain>
    </source>
</reference>
<protein>
    <submittedName>
        <fullName evidence="5">Ribosomal protein L2</fullName>
    </submittedName>
</protein>
<dbReference type="EMBL" id="KX273380">
    <property type="protein sequence ID" value="ANN13293.1"/>
    <property type="molecule type" value="Genomic_DNA"/>
</dbReference>
<evidence type="ECO:0000313" key="10">
    <source>
        <dbReference type="EMBL" id="ANN13380.1"/>
    </source>
</evidence>
<dbReference type="SUPFAM" id="SSF50104">
    <property type="entry name" value="Translation proteins SH3-like domain"/>
    <property type="match status" value="1"/>
</dbReference>
<dbReference type="GO" id="GO:0003723">
    <property type="term" value="F:RNA binding"/>
    <property type="evidence" value="ECO:0007669"/>
    <property type="project" value="TreeGrafter"/>
</dbReference>
<accession>A0A0K0NTZ3</accession>
<keyword evidence="3" id="KW-0687">Ribonucleoprotein</keyword>
<dbReference type="EMBL" id="KX273382">
    <property type="protein sequence ID" value="ANN13351.1"/>
    <property type="molecule type" value="Genomic_DNA"/>
</dbReference>
<dbReference type="FunFam" id="4.10.950.10:FF:000001">
    <property type="entry name" value="50S ribosomal protein L2"/>
    <property type="match status" value="1"/>
</dbReference>
<evidence type="ECO:0000313" key="8">
    <source>
        <dbReference type="EMBL" id="ANN13322.1"/>
    </source>
</evidence>
<gene>
    <name evidence="5" type="primary">rpl2</name>
</gene>
<evidence type="ECO:0000313" key="15">
    <source>
        <dbReference type="EMBL" id="ANN13524.1"/>
    </source>
</evidence>
<dbReference type="EMBL" id="KX273383">
    <property type="protein sequence ID" value="ANN13380.1"/>
    <property type="molecule type" value="Genomic_DNA"/>
</dbReference>
<evidence type="ECO:0000256" key="1">
    <source>
        <dbReference type="ARBA" id="ARBA00005636"/>
    </source>
</evidence>
<dbReference type="EMBL" id="KX273384">
    <property type="protein sequence ID" value="ANN13409.1"/>
    <property type="molecule type" value="Genomic_DNA"/>
</dbReference>
<dbReference type="EMBL" id="KX189066">
    <property type="protein sequence ID" value="ANJ44330.1"/>
    <property type="molecule type" value="Genomic_DNA"/>
</dbReference>
<dbReference type="EMBL" id="KX273385">
    <property type="protein sequence ID" value="ANN13438.1"/>
    <property type="molecule type" value="Genomic_DNA"/>
</dbReference>
<name>A0A0K0NTZ3_9EIME</name>
<reference evidence="6" key="2">
    <citation type="submission" date="2016-05" db="EMBL/GenBank/DDBJ databases">
        <title>Comparative sequence analysis of Cyclospora cayetanensis apicoplast genomes originating from diverse geographical regions.</title>
        <authorList>
            <person name="Gopinath G.R."/>
            <person name="Cinar H.N."/>
            <person name="Murphy H.R."/>
            <person name="Qvarnstrom Y."/>
            <person name="Wei-Pridgeon Y."/>
            <person name="Li W."/>
            <person name="Nascimento F."/>
            <person name="Arrowood M.J."/>
            <person name="Jang A."/>
            <person name="Kim E."/>
            <person name="Kim R."/>
            <person name="da Silva A."/>
            <person name="DaSilva A."/>
        </authorList>
    </citation>
    <scope>NUCLEOTIDE SEQUENCE</scope>
    <source>
        <strain evidence="16">Guatemala-1</strain>
        <strain evidence="7">Indonesia-2</strain>
        <strain evidence="8">Indonesia-3</strain>
        <strain evidence="11">NepalC10</strain>
        <strain evidence="9">NepalC5</strain>
        <strain evidence="10">NepalC8</strain>
        <strain evidence="12">Newyork-1</strain>
        <strain evidence="6">NF1</strain>
        <strain evidence="13">Rhodeisland-1</strain>
        <strain evidence="14">Texas-1</strain>
        <strain evidence="15">Virginia-1</strain>
    </source>
</reference>
<dbReference type="EMBL" id="KX273387">
    <property type="protein sequence ID" value="ANN13495.1"/>
    <property type="molecule type" value="Genomic_DNA"/>
</dbReference>
<evidence type="ECO:0000313" key="16">
    <source>
        <dbReference type="EMBL" id="ANN13550.1"/>
    </source>
</evidence>
<evidence type="ECO:0000259" key="4">
    <source>
        <dbReference type="SMART" id="SM01382"/>
    </source>
</evidence>
<dbReference type="EMBL" id="KP866208">
    <property type="protein sequence ID" value="AKO71978.1"/>
    <property type="molecule type" value="Genomic_DNA"/>
</dbReference>
<keyword evidence="2 5" id="KW-0689">Ribosomal protein</keyword>
<evidence type="ECO:0000313" key="14">
    <source>
        <dbReference type="EMBL" id="ANN13495.1"/>
    </source>
</evidence>
<evidence type="ECO:0000256" key="2">
    <source>
        <dbReference type="ARBA" id="ARBA00022980"/>
    </source>
</evidence>
<dbReference type="VEuPathDB" id="ToxoDB:ccNF1C8_api_3"/>
<evidence type="ECO:0000313" key="13">
    <source>
        <dbReference type="EMBL" id="ANN13467.1"/>
    </source>
</evidence>
<comment type="similarity">
    <text evidence="1">Belongs to the universal ribosomal protein uL2 family.</text>
</comment>
<dbReference type="InterPro" id="IPR014726">
    <property type="entry name" value="Ribosomal_uL2_dom3"/>
</dbReference>
<proteinExistence type="inferred from homology"/>
<dbReference type="Gene3D" id="4.10.950.10">
    <property type="entry name" value="Ribosomal protein L2, domain 3"/>
    <property type="match status" value="1"/>
</dbReference>
<organism evidence="5">
    <name type="scientific">Cyclospora cayetanensis</name>
    <dbReference type="NCBI Taxonomy" id="88456"/>
    <lineage>
        <taxon>Eukaryota</taxon>
        <taxon>Sar</taxon>
        <taxon>Alveolata</taxon>
        <taxon>Apicomplexa</taxon>
        <taxon>Conoidasida</taxon>
        <taxon>Coccidia</taxon>
        <taxon>Eucoccidiorida</taxon>
        <taxon>Eimeriorina</taxon>
        <taxon>Eimeriidae</taxon>
        <taxon>Cyclospora</taxon>
    </lineage>
</organism>
<dbReference type="PANTHER" id="PTHR13691:SF5">
    <property type="entry name" value="LARGE RIBOSOMAL SUBUNIT PROTEIN UL2M"/>
    <property type="match status" value="1"/>
</dbReference>
<dbReference type="Pfam" id="PF03947">
    <property type="entry name" value="Ribosomal_L2_C"/>
    <property type="match status" value="1"/>
</dbReference>
<dbReference type="EMBL" id="KX273381">
    <property type="protein sequence ID" value="ANN13322.1"/>
    <property type="molecule type" value="Genomic_DNA"/>
</dbReference>
<dbReference type="GO" id="GO:0003735">
    <property type="term" value="F:structural constituent of ribosome"/>
    <property type="evidence" value="ECO:0007669"/>
    <property type="project" value="InterPro"/>
</dbReference>
<dbReference type="AlphaFoldDB" id="A0A0K0NTZ3"/>
<dbReference type="EMBL" id="KX273389">
    <property type="protein sequence ID" value="ANN13550.1"/>
    <property type="molecule type" value="Genomic_DNA"/>
</dbReference>
<dbReference type="GeneID" id="26381727"/>
<dbReference type="InterPro" id="IPR022671">
    <property type="entry name" value="Ribosomal_uL2_CS"/>
</dbReference>
<dbReference type="InterPro" id="IPR002171">
    <property type="entry name" value="Ribosomal_uL2"/>
</dbReference>
<dbReference type="PIRSF" id="PIRSF002158">
    <property type="entry name" value="Ribosomal_L2"/>
    <property type="match status" value="1"/>
</dbReference>
<dbReference type="PROSITE" id="PS00467">
    <property type="entry name" value="RIBOSOMAL_L2"/>
    <property type="match status" value="1"/>
</dbReference>
<evidence type="ECO:0000313" key="5">
    <source>
        <dbReference type="EMBL" id="AKO71978.1"/>
    </source>
</evidence>
<feature type="domain" description="Large ribosomal subunit protein uL2 C-terminal" evidence="4">
    <location>
        <begin position="117"/>
        <end position="245"/>
    </location>
</feature>
<dbReference type="RefSeq" id="YP_009186557.1">
    <property type="nucleotide sequence ID" value="NC_028632.1"/>
</dbReference>
<dbReference type="GO" id="GO:0005762">
    <property type="term" value="C:mitochondrial large ribosomal subunit"/>
    <property type="evidence" value="ECO:0007669"/>
    <property type="project" value="TreeGrafter"/>
</dbReference>
<dbReference type="PANTHER" id="PTHR13691">
    <property type="entry name" value="RIBOSOMAL PROTEIN L2"/>
    <property type="match status" value="1"/>
</dbReference>
<evidence type="ECO:0000313" key="9">
    <source>
        <dbReference type="EMBL" id="ANN13351.1"/>
    </source>
</evidence>
<dbReference type="InterPro" id="IPR022669">
    <property type="entry name" value="Ribosomal_uL2_C"/>
</dbReference>
<dbReference type="Gene3D" id="2.30.30.30">
    <property type="match status" value="1"/>
</dbReference>
<evidence type="ECO:0000313" key="7">
    <source>
        <dbReference type="EMBL" id="ANN13293.1"/>
    </source>
</evidence>
<evidence type="ECO:0000313" key="6">
    <source>
        <dbReference type="EMBL" id="ANJ44330.1"/>
    </source>
</evidence>
<dbReference type="InterPro" id="IPR014722">
    <property type="entry name" value="Rib_uL2_dom2"/>
</dbReference>
<dbReference type="GO" id="GO:0032543">
    <property type="term" value="P:mitochondrial translation"/>
    <property type="evidence" value="ECO:0007669"/>
    <property type="project" value="TreeGrafter"/>
</dbReference>